<dbReference type="Proteomes" id="UP001432027">
    <property type="component" value="Unassembled WGS sequence"/>
</dbReference>
<dbReference type="EMBL" id="BTSX01000003">
    <property type="protein sequence ID" value="GMS89457.1"/>
    <property type="molecule type" value="Genomic_DNA"/>
</dbReference>
<reference evidence="1" key="1">
    <citation type="submission" date="2023-10" db="EMBL/GenBank/DDBJ databases">
        <title>Genome assembly of Pristionchus species.</title>
        <authorList>
            <person name="Yoshida K."/>
            <person name="Sommer R.J."/>
        </authorList>
    </citation>
    <scope>NUCLEOTIDE SEQUENCE</scope>
    <source>
        <strain evidence="1">RS0144</strain>
    </source>
</reference>
<evidence type="ECO:0000313" key="2">
    <source>
        <dbReference type="Proteomes" id="UP001432027"/>
    </source>
</evidence>
<name>A0AAV5T1J6_9BILA</name>
<comment type="caution">
    <text evidence="1">The sequence shown here is derived from an EMBL/GenBank/DDBJ whole genome shotgun (WGS) entry which is preliminary data.</text>
</comment>
<evidence type="ECO:0008006" key="3">
    <source>
        <dbReference type="Google" id="ProtNLM"/>
    </source>
</evidence>
<dbReference type="AlphaFoldDB" id="A0AAV5T1J6"/>
<organism evidence="1 2">
    <name type="scientific">Pristionchus entomophagus</name>
    <dbReference type="NCBI Taxonomy" id="358040"/>
    <lineage>
        <taxon>Eukaryota</taxon>
        <taxon>Metazoa</taxon>
        <taxon>Ecdysozoa</taxon>
        <taxon>Nematoda</taxon>
        <taxon>Chromadorea</taxon>
        <taxon>Rhabditida</taxon>
        <taxon>Rhabditina</taxon>
        <taxon>Diplogasteromorpha</taxon>
        <taxon>Diplogasteroidea</taxon>
        <taxon>Neodiplogasteridae</taxon>
        <taxon>Pristionchus</taxon>
    </lineage>
</organism>
<protein>
    <recommendedName>
        <fullName evidence="3">C2H2-type domain-containing protein</fullName>
    </recommendedName>
</protein>
<accession>A0AAV5T1J6</accession>
<proteinExistence type="predicted"/>
<evidence type="ECO:0000313" key="1">
    <source>
        <dbReference type="EMBL" id="GMS89457.1"/>
    </source>
</evidence>
<keyword evidence="2" id="KW-1185">Reference proteome</keyword>
<gene>
    <name evidence="1" type="ORF">PENTCL1PPCAC_11632</name>
</gene>
<feature type="non-terminal residue" evidence="1">
    <location>
        <position position="1"/>
    </location>
</feature>
<sequence length="66" mass="7237">HCSFSSSSARLFLSHHSSEHAVCGHPHVSCSDALCRRRFKFSTLTQVIYHYGAVGACRGQCSLIKA</sequence>